<sequence>MSLTIALLGMLELSPLSGYDLNKRIEGSVIHFWSADQSQIYRTLSRLVADGLVEVTVIPQDGKPDRREHRITPAGGKALDAALRAPLEPENPHESFLMRLFFAGRLGLDGVRELLRARREEATALLARLTAIAASETGHPDDIGQALRRATLRSGIVHAEAELAWLDETDSAVVTAAR</sequence>
<dbReference type="InterPro" id="IPR005149">
    <property type="entry name" value="Tscrpt_reg_PadR_N"/>
</dbReference>
<feature type="domain" description="Transcription regulator PadR C-terminal" evidence="2">
    <location>
        <begin position="95"/>
        <end position="170"/>
    </location>
</feature>
<dbReference type="AlphaFoldDB" id="A0AA41UEU6"/>
<dbReference type="Pfam" id="PF03551">
    <property type="entry name" value="PadR"/>
    <property type="match status" value="1"/>
</dbReference>
<dbReference type="SUPFAM" id="SSF46785">
    <property type="entry name" value="Winged helix' DNA-binding domain"/>
    <property type="match status" value="1"/>
</dbReference>
<dbReference type="Pfam" id="PF10400">
    <property type="entry name" value="Vir_act_alpha_C"/>
    <property type="match status" value="1"/>
</dbReference>
<comment type="caution">
    <text evidence="3">The sequence shown here is derived from an EMBL/GenBank/DDBJ whole genome shotgun (WGS) entry which is preliminary data.</text>
</comment>
<dbReference type="Gene3D" id="1.10.10.10">
    <property type="entry name" value="Winged helix-like DNA-binding domain superfamily/Winged helix DNA-binding domain"/>
    <property type="match status" value="1"/>
</dbReference>
<organism evidence="3 4">
    <name type="scientific">Cryobacterium zhongshanensis</name>
    <dbReference type="NCBI Taxonomy" id="2928153"/>
    <lineage>
        <taxon>Bacteria</taxon>
        <taxon>Bacillati</taxon>
        <taxon>Actinomycetota</taxon>
        <taxon>Actinomycetes</taxon>
        <taxon>Micrococcales</taxon>
        <taxon>Microbacteriaceae</taxon>
        <taxon>Cryobacterium</taxon>
    </lineage>
</organism>
<protein>
    <submittedName>
        <fullName evidence="3">PadR family transcriptional regulator</fullName>
    </submittedName>
</protein>
<dbReference type="PANTHER" id="PTHR43252:SF6">
    <property type="entry name" value="NEGATIVE TRANSCRIPTION REGULATOR PADR"/>
    <property type="match status" value="1"/>
</dbReference>
<reference evidence="3" key="1">
    <citation type="submission" date="2022-03" db="EMBL/GenBank/DDBJ databases">
        <title>Cryobacterium sp. nov. strain ZS14-85, isolated from Antarctic soil.</title>
        <authorList>
            <person name="Li J."/>
            <person name="Niu G."/>
        </authorList>
    </citation>
    <scope>NUCLEOTIDE SEQUENCE</scope>
    <source>
        <strain evidence="3">ZS14-85</strain>
    </source>
</reference>
<evidence type="ECO:0000313" key="3">
    <source>
        <dbReference type="EMBL" id="MCI4657365.1"/>
    </source>
</evidence>
<dbReference type="Proteomes" id="UP001165341">
    <property type="component" value="Unassembled WGS sequence"/>
</dbReference>
<feature type="domain" description="Transcription regulator PadR N-terminal" evidence="1">
    <location>
        <begin position="7"/>
        <end position="80"/>
    </location>
</feature>
<name>A0AA41UEU6_9MICO</name>
<dbReference type="InterPro" id="IPR036388">
    <property type="entry name" value="WH-like_DNA-bd_sf"/>
</dbReference>
<gene>
    <name evidence="3" type="ORF">MQH31_06005</name>
</gene>
<dbReference type="InterPro" id="IPR018309">
    <property type="entry name" value="Tscrpt_reg_PadR_C"/>
</dbReference>
<dbReference type="RefSeq" id="WP_243011304.1">
    <property type="nucleotide sequence ID" value="NZ_JALGAR010000001.1"/>
</dbReference>
<proteinExistence type="predicted"/>
<evidence type="ECO:0000313" key="4">
    <source>
        <dbReference type="Proteomes" id="UP001165341"/>
    </source>
</evidence>
<evidence type="ECO:0000259" key="2">
    <source>
        <dbReference type="Pfam" id="PF10400"/>
    </source>
</evidence>
<evidence type="ECO:0000259" key="1">
    <source>
        <dbReference type="Pfam" id="PF03551"/>
    </source>
</evidence>
<dbReference type="Gene3D" id="6.10.140.190">
    <property type="match status" value="1"/>
</dbReference>
<keyword evidence="4" id="KW-1185">Reference proteome</keyword>
<dbReference type="EMBL" id="JALGAR010000001">
    <property type="protein sequence ID" value="MCI4657365.1"/>
    <property type="molecule type" value="Genomic_DNA"/>
</dbReference>
<dbReference type="InterPro" id="IPR036390">
    <property type="entry name" value="WH_DNA-bd_sf"/>
</dbReference>
<dbReference type="PANTHER" id="PTHR43252">
    <property type="entry name" value="TRANSCRIPTIONAL REGULATOR YQJI"/>
    <property type="match status" value="1"/>
</dbReference>
<accession>A0AA41UEU6</accession>